<feature type="domain" description="Response regulatory" evidence="2">
    <location>
        <begin position="142"/>
        <end position="252"/>
    </location>
</feature>
<dbReference type="InterPro" id="IPR003795">
    <property type="entry name" value="DUF192"/>
</dbReference>
<reference evidence="3 4" key="1">
    <citation type="submission" date="2018-07" db="EMBL/GenBank/DDBJ databases">
        <title>High-quality-draft genome sequence of Gaiella occulta.</title>
        <authorList>
            <person name="Severino R."/>
            <person name="Froufe H.J.C."/>
            <person name="Rainey F.A."/>
            <person name="Barroso C."/>
            <person name="Albuquerque L."/>
            <person name="Lobo-Da-Cunha A."/>
            <person name="Da Costa M.S."/>
            <person name="Egas C."/>
        </authorList>
    </citation>
    <scope>NUCLEOTIDE SEQUENCE [LARGE SCALE GENOMIC DNA]</scope>
    <source>
        <strain evidence="3 4">F2-233</strain>
    </source>
</reference>
<dbReference type="InterPro" id="IPR001789">
    <property type="entry name" value="Sig_transdc_resp-reg_receiver"/>
</dbReference>
<dbReference type="RefSeq" id="WP_114796571.1">
    <property type="nucleotide sequence ID" value="NZ_QQZY01000005.1"/>
</dbReference>
<dbReference type="Pfam" id="PF02643">
    <property type="entry name" value="DUF192"/>
    <property type="match status" value="1"/>
</dbReference>
<gene>
    <name evidence="3" type="ORF">Gocc_2142</name>
</gene>
<name>A0A7M2YVJ5_9ACTN</name>
<dbReference type="Gene3D" id="2.60.120.1140">
    <property type="entry name" value="Protein of unknown function DUF192"/>
    <property type="match status" value="1"/>
</dbReference>
<proteinExistence type="predicted"/>
<dbReference type="EMBL" id="QQZY01000005">
    <property type="protein sequence ID" value="RDI74045.1"/>
    <property type="molecule type" value="Genomic_DNA"/>
</dbReference>
<sequence>MRRRHGLLTLRREDGRIVCERVRVADTMLRRMRGLLFRRSVQSDEGVVLRPSFSIHTAFMQFPIDVVFLDQDLRVLRVAASVRPFRTASCRGSREVVELRAGECERRGLRVGDRVAWASATPAAPPGPTAATPEFGESRRSRGLLASRDARFLKLARFLLDGQGIDLIGSVQPNALVGALDAAERPDLIVLDVHEEAAAGFATANAARALSPDVPIFLVGAPDVAARAAVGVRIYDKWNETEELVAAITAALAAEAAYERPSA</sequence>
<feature type="modified residue" description="4-aspartylphosphate" evidence="1">
    <location>
        <position position="192"/>
    </location>
</feature>
<dbReference type="SUPFAM" id="SSF52172">
    <property type="entry name" value="CheY-like"/>
    <property type="match status" value="1"/>
</dbReference>
<dbReference type="GO" id="GO:0000160">
    <property type="term" value="P:phosphorelay signal transduction system"/>
    <property type="evidence" value="ECO:0007669"/>
    <property type="project" value="InterPro"/>
</dbReference>
<evidence type="ECO:0000256" key="1">
    <source>
        <dbReference type="PROSITE-ProRule" id="PRU00169"/>
    </source>
</evidence>
<dbReference type="PROSITE" id="PS50110">
    <property type="entry name" value="RESPONSE_REGULATORY"/>
    <property type="match status" value="1"/>
</dbReference>
<protein>
    <recommendedName>
        <fullName evidence="2">Response regulatory domain-containing protein</fullName>
    </recommendedName>
</protein>
<dbReference type="Gene3D" id="3.40.50.2300">
    <property type="match status" value="1"/>
</dbReference>
<dbReference type="OrthoDB" id="3177228at2"/>
<dbReference type="AlphaFoldDB" id="A0A7M2YVJ5"/>
<reference evidence="4" key="2">
    <citation type="journal article" date="2019" name="MicrobiologyOpen">
        <title>High-quality draft genome sequence of Gaiella occulta isolated from a 150 meter deep mineral water borehole and comparison with the genome sequences of other deep-branching lineages of the phylum Actinobacteria.</title>
        <authorList>
            <person name="Severino R."/>
            <person name="Froufe H.J.C."/>
            <person name="Barroso C."/>
            <person name="Albuquerque L."/>
            <person name="Lobo-da-Cunha A."/>
            <person name="da Costa M.S."/>
            <person name="Egas C."/>
        </authorList>
    </citation>
    <scope>NUCLEOTIDE SEQUENCE [LARGE SCALE GENOMIC DNA]</scope>
    <source>
        <strain evidence="4">F2-233</strain>
    </source>
</reference>
<keyword evidence="4" id="KW-1185">Reference proteome</keyword>
<accession>A0A7M2YVJ5</accession>
<evidence type="ECO:0000313" key="3">
    <source>
        <dbReference type="EMBL" id="RDI74045.1"/>
    </source>
</evidence>
<organism evidence="3 4">
    <name type="scientific">Gaiella occulta</name>
    <dbReference type="NCBI Taxonomy" id="1002870"/>
    <lineage>
        <taxon>Bacteria</taxon>
        <taxon>Bacillati</taxon>
        <taxon>Actinomycetota</taxon>
        <taxon>Thermoleophilia</taxon>
        <taxon>Gaiellales</taxon>
        <taxon>Gaiellaceae</taxon>
        <taxon>Gaiella</taxon>
    </lineage>
</organism>
<dbReference type="PANTHER" id="PTHR37953:SF1">
    <property type="entry name" value="UPF0127 PROTEIN MJ1496"/>
    <property type="match status" value="1"/>
</dbReference>
<evidence type="ECO:0000259" key="2">
    <source>
        <dbReference type="PROSITE" id="PS50110"/>
    </source>
</evidence>
<dbReference type="InterPro" id="IPR038695">
    <property type="entry name" value="Saro_0823-like_sf"/>
</dbReference>
<dbReference type="InterPro" id="IPR011006">
    <property type="entry name" value="CheY-like_superfamily"/>
</dbReference>
<dbReference type="PANTHER" id="PTHR37953">
    <property type="entry name" value="UPF0127 PROTEIN MJ1496"/>
    <property type="match status" value="1"/>
</dbReference>
<keyword evidence="1" id="KW-0597">Phosphoprotein</keyword>
<evidence type="ECO:0000313" key="4">
    <source>
        <dbReference type="Proteomes" id="UP000254134"/>
    </source>
</evidence>
<comment type="caution">
    <text evidence="3">The sequence shown here is derived from an EMBL/GenBank/DDBJ whole genome shotgun (WGS) entry which is preliminary data.</text>
</comment>
<dbReference type="Proteomes" id="UP000254134">
    <property type="component" value="Unassembled WGS sequence"/>
</dbReference>